<evidence type="ECO:0000259" key="5">
    <source>
        <dbReference type="Pfam" id="PF02650"/>
    </source>
</evidence>
<dbReference type="SUPFAM" id="SSF55608">
    <property type="entry name" value="Homing endonucleases"/>
    <property type="match status" value="1"/>
</dbReference>
<evidence type="ECO:0000259" key="7">
    <source>
        <dbReference type="Pfam" id="PF14527"/>
    </source>
</evidence>
<dbReference type="HAMAP" id="MF_01420">
    <property type="entry name" value="HTH_type_WhiA"/>
    <property type="match status" value="1"/>
</dbReference>
<comment type="similarity">
    <text evidence="4">Belongs to the WhiA family.</text>
</comment>
<dbReference type="Proteomes" id="UP000095447">
    <property type="component" value="Unassembled WGS sequence"/>
</dbReference>
<dbReference type="Pfam" id="PF02650">
    <property type="entry name" value="HTH_WhiA"/>
    <property type="match status" value="1"/>
</dbReference>
<dbReference type="InterPro" id="IPR023054">
    <property type="entry name" value="Sporulation_regulator_WhiA_C"/>
</dbReference>
<keyword evidence="1 4" id="KW-0132">Cell division</keyword>
<dbReference type="InterPro" id="IPR003802">
    <property type="entry name" value="Sporulation_regulator_WhiA"/>
</dbReference>
<evidence type="ECO:0000313" key="9">
    <source>
        <dbReference type="Proteomes" id="UP000095447"/>
    </source>
</evidence>
<dbReference type="Pfam" id="PF14527">
    <property type="entry name" value="LAGLIDADG_WhiA"/>
    <property type="match status" value="1"/>
</dbReference>
<feature type="domain" description="Sporulation regulator WhiA C-terminal" evidence="5">
    <location>
        <begin position="241"/>
        <end position="324"/>
    </location>
</feature>
<gene>
    <name evidence="4 8" type="primary">whiA</name>
    <name evidence="8" type="ORF">ERS852395_00445</name>
</gene>
<evidence type="ECO:0000256" key="2">
    <source>
        <dbReference type="ARBA" id="ARBA00023125"/>
    </source>
</evidence>
<keyword evidence="3 4" id="KW-0131">Cell cycle</keyword>
<dbReference type="AlphaFoldDB" id="A0A173X4H4"/>
<organism evidence="8 9">
    <name type="scientific">Blautia obeum</name>
    <dbReference type="NCBI Taxonomy" id="40520"/>
    <lineage>
        <taxon>Bacteria</taxon>
        <taxon>Bacillati</taxon>
        <taxon>Bacillota</taxon>
        <taxon>Clostridia</taxon>
        <taxon>Lachnospirales</taxon>
        <taxon>Lachnospiraceae</taxon>
        <taxon>Blautia</taxon>
    </lineage>
</organism>
<dbReference type="EMBL" id="CYZA01000001">
    <property type="protein sequence ID" value="CUN46583.1"/>
    <property type="molecule type" value="Genomic_DNA"/>
</dbReference>
<evidence type="ECO:0000256" key="1">
    <source>
        <dbReference type="ARBA" id="ARBA00022618"/>
    </source>
</evidence>
<dbReference type="InterPro" id="IPR039518">
    <property type="entry name" value="WhiA_LAGLIDADG_dom"/>
</dbReference>
<dbReference type="PANTHER" id="PTHR37307">
    <property type="entry name" value="CELL DIVISION PROTEIN WHIA-RELATED"/>
    <property type="match status" value="1"/>
</dbReference>
<sequence length="336" mass="38017">MHRKTDWSENRKDDKGEMSFSGMVKEELSRQIGLARHCKMAELAAILCSCGKMECFSGDSKLKIQTENEAVARKCFTLLQKTFNIETKIFVRENSHLKRVKVYTIEITDPEEIQVIFQALRLVTNSIDQGTLVLSDMLVVQQNCCKRAFIRGAFLASGSISDPEKGYHFEIVCSDAKRAEQLQTIIRSFSVDAKIVQRKKSHVVYVKEGAQIVDMLAVMEANVALMDLENIRILKEMRNSVNRKVNCETANINKTVNAAVKQMEDIKLVRQKIGFEQLNEGLAQVAELRMQYPEATLKELGMMLSPQVGKSGVNHRLRKLSAMADELREKQGGELL</sequence>
<dbReference type="Gene3D" id="3.10.28.10">
    <property type="entry name" value="Homing endonucleases"/>
    <property type="match status" value="1"/>
</dbReference>
<dbReference type="GO" id="GO:0003677">
    <property type="term" value="F:DNA binding"/>
    <property type="evidence" value="ECO:0007669"/>
    <property type="project" value="UniProtKB-UniRule"/>
</dbReference>
<keyword evidence="2 4" id="KW-0238">DNA-binding</keyword>
<dbReference type="InterPro" id="IPR027434">
    <property type="entry name" value="Homing_endonucl"/>
</dbReference>
<reference evidence="8 9" key="1">
    <citation type="submission" date="2015-09" db="EMBL/GenBank/DDBJ databases">
        <authorList>
            <consortium name="Pathogen Informatics"/>
        </authorList>
    </citation>
    <scope>NUCLEOTIDE SEQUENCE [LARGE SCALE GENOMIC DNA]</scope>
    <source>
        <strain evidence="8 9">2789STDY5608838</strain>
    </source>
</reference>
<evidence type="ECO:0000256" key="4">
    <source>
        <dbReference type="HAMAP-Rule" id="MF_01420"/>
    </source>
</evidence>
<dbReference type="NCBIfam" id="TIGR00647">
    <property type="entry name" value="DNA_bind_WhiA"/>
    <property type="match status" value="1"/>
</dbReference>
<protein>
    <recommendedName>
        <fullName evidence="4">Probable cell division protein WhiA</fullName>
    </recommendedName>
</protein>
<feature type="domain" description="WhiA LAGLIDADG-like" evidence="7">
    <location>
        <begin position="147"/>
        <end position="238"/>
    </location>
</feature>
<dbReference type="GO" id="GO:0051301">
    <property type="term" value="P:cell division"/>
    <property type="evidence" value="ECO:0007669"/>
    <property type="project" value="UniProtKB-UniRule"/>
</dbReference>
<name>A0A173X4H4_9FIRM</name>
<evidence type="ECO:0000259" key="6">
    <source>
        <dbReference type="Pfam" id="PF10298"/>
    </source>
</evidence>
<dbReference type="GO" id="GO:0043937">
    <property type="term" value="P:regulation of sporulation"/>
    <property type="evidence" value="ECO:0007669"/>
    <property type="project" value="InterPro"/>
</dbReference>
<evidence type="ECO:0000256" key="3">
    <source>
        <dbReference type="ARBA" id="ARBA00023306"/>
    </source>
</evidence>
<dbReference type="PANTHER" id="PTHR37307:SF1">
    <property type="entry name" value="CELL DIVISION PROTEIN WHIA-RELATED"/>
    <property type="match status" value="1"/>
</dbReference>
<evidence type="ECO:0000313" key="8">
    <source>
        <dbReference type="EMBL" id="CUN46583.1"/>
    </source>
</evidence>
<comment type="function">
    <text evidence="4">Involved in cell division and chromosome segregation.</text>
</comment>
<dbReference type="Pfam" id="PF10298">
    <property type="entry name" value="WhiA_N"/>
    <property type="match status" value="1"/>
</dbReference>
<proteinExistence type="inferred from homology"/>
<accession>A0A173X4H4</accession>
<dbReference type="InterPro" id="IPR018478">
    <property type="entry name" value="Sporu_reg_WhiA_N_dom"/>
</dbReference>
<feature type="domain" description="Sporulation transcription regulator WhiA N-terminal" evidence="6">
    <location>
        <begin position="36"/>
        <end position="122"/>
    </location>
</feature>